<protein>
    <submittedName>
        <fullName evidence="2">Uncharacterized protein</fullName>
    </submittedName>
</protein>
<feature type="compositionally biased region" description="Polar residues" evidence="1">
    <location>
        <begin position="344"/>
        <end position="357"/>
    </location>
</feature>
<comment type="caution">
    <text evidence="2">The sequence shown here is derived from an EMBL/GenBank/DDBJ whole genome shotgun (WGS) entry which is preliminary data.</text>
</comment>
<name>A0AAN6F9Y0_9PEZI</name>
<dbReference type="EMBL" id="JASUXU010000092">
    <property type="protein sequence ID" value="KAK0307760.1"/>
    <property type="molecule type" value="Genomic_DNA"/>
</dbReference>
<proteinExistence type="predicted"/>
<feature type="compositionally biased region" description="Basic and acidic residues" evidence="1">
    <location>
        <begin position="321"/>
        <end position="341"/>
    </location>
</feature>
<evidence type="ECO:0000313" key="3">
    <source>
        <dbReference type="Proteomes" id="UP001168146"/>
    </source>
</evidence>
<feature type="region of interest" description="Disordered" evidence="1">
    <location>
        <begin position="286"/>
        <end position="357"/>
    </location>
</feature>
<gene>
    <name evidence="2" type="ORF">LTR82_015797</name>
</gene>
<sequence>MPACKVYSFLRYDGLPNDLQNRVSALAKIDQEDSGALRRARTLSLLTRSWTSEIVQHYQWQRAGRPTIEKLSELAKRCPDWSVAVQLINTAMLNRQAKWLRHKKGLRLGDFPGGSTLKDPKSPIIPANVMLVIRLHKSSECQTIFNDYDCLIERWLQRPHDPMPELDSAEIQFADTPDFPLQLDCFSTLVPWQPETVLKKRKPAEETASSPLKRRRVGCFDVIERMQSDVPGLSAKATSSAAPPALDHAINTEVEAEAEAAGFQVSSECLAGLFVAPTEASSLLAPPALDHASNPDVEAETEADGLQASPERFAGPFVEPGSRDCEDRHAEATAAAEELHAPESATTLPSFANTSNPYVFIGDQTAQSDADSQPIA</sequence>
<dbReference type="Proteomes" id="UP001168146">
    <property type="component" value="Unassembled WGS sequence"/>
</dbReference>
<evidence type="ECO:0000313" key="2">
    <source>
        <dbReference type="EMBL" id="KAK0307760.1"/>
    </source>
</evidence>
<evidence type="ECO:0000256" key="1">
    <source>
        <dbReference type="SAM" id="MobiDB-lite"/>
    </source>
</evidence>
<organism evidence="2 3">
    <name type="scientific">Friedmanniomyces endolithicus</name>
    <dbReference type="NCBI Taxonomy" id="329885"/>
    <lineage>
        <taxon>Eukaryota</taxon>
        <taxon>Fungi</taxon>
        <taxon>Dikarya</taxon>
        <taxon>Ascomycota</taxon>
        <taxon>Pezizomycotina</taxon>
        <taxon>Dothideomycetes</taxon>
        <taxon>Dothideomycetidae</taxon>
        <taxon>Mycosphaerellales</taxon>
        <taxon>Teratosphaeriaceae</taxon>
        <taxon>Friedmanniomyces</taxon>
    </lineage>
</organism>
<dbReference type="AlphaFoldDB" id="A0AAN6F9Y0"/>
<reference evidence="2" key="1">
    <citation type="submission" date="2021-12" db="EMBL/GenBank/DDBJ databases">
        <title>Black yeast isolated from Biological Soil Crust.</title>
        <authorList>
            <person name="Kurbessoian T."/>
        </authorList>
    </citation>
    <scope>NUCLEOTIDE SEQUENCE</scope>
    <source>
        <strain evidence="2">CCFEE 5208</strain>
    </source>
</reference>
<accession>A0AAN6F9Y0</accession>